<keyword evidence="11" id="KW-0449">Lipoprotein</keyword>
<dbReference type="InterPro" id="IPR018323">
    <property type="entry name" value="OM_lipoprot_carrier_LolA_Pbac"/>
</dbReference>
<protein>
    <recommendedName>
        <fullName evidence="4 10">Outer-membrane lipoprotein carrier protein</fullName>
    </recommendedName>
</protein>
<keyword evidence="7 10" id="KW-0574">Periplasm</keyword>
<dbReference type="HAMAP" id="MF_00240">
    <property type="entry name" value="LolA"/>
    <property type="match status" value="1"/>
</dbReference>
<organism evidence="11 12">
    <name type="scientific">Ephemeroptericola cinctiostellae</name>
    <dbReference type="NCBI Taxonomy" id="2268024"/>
    <lineage>
        <taxon>Bacteria</taxon>
        <taxon>Pseudomonadati</taxon>
        <taxon>Pseudomonadota</taxon>
        <taxon>Betaproteobacteria</taxon>
        <taxon>Burkholderiales</taxon>
        <taxon>Burkholderiaceae</taxon>
        <taxon>Ephemeroptericola</taxon>
    </lineage>
</organism>
<dbReference type="Pfam" id="PF03548">
    <property type="entry name" value="LolA"/>
    <property type="match status" value="1"/>
</dbReference>
<evidence type="ECO:0000256" key="10">
    <source>
        <dbReference type="HAMAP-Rule" id="MF_00240"/>
    </source>
</evidence>
<dbReference type="SUPFAM" id="SSF89392">
    <property type="entry name" value="Prokaryotic lipoproteins and lipoprotein localization factors"/>
    <property type="match status" value="1"/>
</dbReference>
<dbReference type="GO" id="GO:0042597">
    <property type="term" value="C:periplasmic space"/>
    <property type="evidence" value="ECO:0007669"/>
    <property type="project" value="UniProtKB-SubCell"/>
</dbReference>
<evidence type="ECO:0000256" key="9">
    <source>
        <dbReference type="ARBA" id="ARBA00023186"/>
    </source>
</evidence>
<evidence type="ECO:0000256" key="4">
    <source>
        <dbReference type="ARBA" id="ARBA00014035"/>
    </source>
</evidence>
<dbReference type="NCBIfam" id="TIGR00547">
    <property type="entry name" value="lolA"/>
    <property type="match status" value="1"/>
</dbReference>
<keyword evidence="8 10" id="KW-0653">Protein transport</keyword>
<gene>
    <name evidence="10 11" type="primary">lolA</name>
    <name evidence="11" type="ORF">DTO96_101037</name>
</gene>
<comment type="similarity">
    <text evidence="2 10">Belongs to the LolA family.</text>
</comment>
<evidence type="ECO:0000256" key="2">
    <source>
        <dbReference type="ARBA" id="ARBA00007615"/>
    </source>
</evidence>
<sequence length="207" mass="21698" precursor="true">MFKSVLTKVLTAAVLTSAAGFANATPIDDLQQFNRNTKNASGSFTQKVIGKSGAAKKISSGSFVFARPGKFRWTYTHPYEQVLVSNGKTLIIFDKDLNQVTKRSLGSAIGSSPAAILFGGSDLSANFTLSDGGEADGRAWVTAVPKSRSGNFTKVNIGLRNGLPDAMELYDTLGQVTVLNFSGVSQNSGAAASTFSFSAPEGAIQSK</sequence>
<evidence type="ECO:0000256" key="7">
    <source>
        <dbReference type="ARBA" id="ARBA00022764"/>
    </source>
</evidence>
<evidence type="ECO:0000256" key="3">
    <source>
        <dbReference type="ARBA" id="ARBA00011245"/>
    </source>
</evidence>
<dbReference type="AlphaFoldDB" id="A0A345DAB9"/>
<dbReference type="GO" id="GO:0044874">
    <property type="term" value="P:lipoprotein localization to outer membrane"/>
    <property type="evidence" value="ECO:0007669"/>
    <property type="project" value="UniProtKB-UniRule"/>
</dbReference>
<keyword evidence="6 10" id="KW-0732">Signal</keyword>
<evidence type="ECO:0000256" key="5">
    <source>
        <dbReference type="ARBA" id="ARBA00022448"/>
    </source>
</evidence>
<evidence type="ECO:0000313" key="12">
    <source>
        <dbReference type="Proteomes" id="UP000252182"/>
    </source>
</evidence>
<name>A0A345DAB9_9BURK</name>
<dbReference type="EMBL" id="CP031124">
    <property type="protein sequence ID" value="AXF85307.1"/>
    <property type="molecule type" value="Genomic_DNA"/>
</dbReference>
<comment type="function">
    <text evidence="10">Participates in the translocation of lipoproteins from the inner membrane to the outer membrane. Only forms a complex with a lipoprotein if the residue after the N-terminal Cys is not an aspartate (The Asp acts as a targeting signal to indicate that the lipoprotein should stay in the inner membrane).</text>
</comment>
<dbReference type="GO" id="GO:0042953">
    <property type="term" value="P:lipoprotein transport"/>
    <property type="evidence" value="ECO:0007669"/>
    <property type="project" value="InterPro"/>
</dbReference>
<dbReference type="Gene3D" id="2.50.20.10">
    <property type="entry name" value="Lipoprotein localisation LolA/LolB/LppX"/>
    <property type="match status" value="1"/>
</dbReference>
<evidence type="ECO:0000313" key="11">
    <source>
        <dbReference type="EMBL" id="AXF85307.1"/>
    </source>
</evidence>
<keyword evidence="5 10" id="KW-0813">Transport</keyword>
<comment type="subcellular location">
    <subcellularLocation>
        <location evidence="1 10">Periplasm</location>
    </subcellularLocation>
</comment>
<evidence type="ECO:0000256" key="8">
    <source>
        <dbReference type="ARBA" id="ARBA00022927"/>
    </source>
</evidence>
<dbReference type="InterPro" id="IPR004564">
    <property type="entry name" value="OM_lipoprot_carrier_LolA-like"/>
</dbReference>
<dbReference type="CDD" id="cd16325">
    <property type="entry name" value="LolA"/>
    <property type="match status" value="1"/>
</dbReference>
<feature type="signal peptide" evidence="10">
    <location>
        <begin position="1"/>
        <end position="24"/>
    </location>
</feature>
<dbReference type="KEGG" id="hyf:DTO96_101037"/>
<dbReference type="PANTHER" id="PTHR35869">
    <property type="entry name" value="OUTER-MEMBRANE LIPOPROTEIN CARRIER PROTEIN"/>
    <property type="match status" value="1"/>
</dbReference>
<dbReference type="PANTHER" id="PTHR35869:SF1">
    <property type="entry name" value="OUTER-MEMBRANE LIPOPROTEIN CARRIER PROTEIN"/>
    <property type="match status" value="1"/>
</dbReference>
<dbReference type="Proteomes" id="UP000252182">
    <property type="component" value="Chromosome"/>
</dbReference>
<dbReference type="RefSeq" id="WP_114562517.1">
    <property type="nucleotide sequence ID" value="NZ_CP031124.1"/>
</dbReference>
<evidence type="ECO:0000256" key="1">
    <source>
        <dbReference type="ARBA" id="ARBA00004418"/>
    </source>
</evidence>
<reference evidence="12" key="1">
    <citation type="submission" date="2018-07" db="EMBL/GenBank/DDBJ databases">
        <authorList>
            <person name="Kim H."/>
        </authorList>
    </citation>
    <scope>NUCLEOTIDE SEQUENCE [LARGE SCALE GENOMIC DNA]</scope>
    <source>
        <strain evidence="12">F02</strain>
    </source>
</reference>
<dbReference type="InterPro" id="IPR029046">
    <property type="entry name" value="LolA/LolB/LppX"/>
</dbReference>
<keyword evidence="12" id="KW-1185">Reference proteome</keyword>
<dbReference type="OrthoDB" id="9787361at2"/>
<accession>A0A345DAB9</accession>
<keyword evidence="9 10" id="KW-0143">Chaperone</keyword>
<comment type="subunit">
    <text evidence="3 10">Monomer.</text>
</comment>
<feature type="chain" id="PRO_5017089810" description="Outer-membrane lipoprotein carrier protein" evidence="10">
    <location>
        <begin position="25"/>
        <end position="207"/>
    </location>
</feature>
<evidence type="ECO:0000256" key="6">
    <source>
        <dbReference type="ARBA" id="ARBA00022729"/>
    </source>
</evidence>
<proteinExistence type="inferred from homology"/>